<dbReference type="FunFam" id="3.40.50.10190:FF:000047">
    <property type="entry name" value="Microcephalin"/>
    <property type="match status" value="1"/>
</dbReference>
<dbReference type="Pfam" id="PF00533">
    <property type="entry name" value="BRCT"/>
    <property type="match status" value="1"/>
</dbReference>
<dbReference type="GO" id="GO:0000278">
    <property type="term" value="P:mitotic cell cycle"/>
    <property type="evidence" value="ECO:0007669"/>
    <property type="project" value="TreeGrafter"/>
</dbReference>
<reference evidence="2 3" key="1">
    <citation type="submission" date="2019-09" db="EMBL/GenBank/DDBJ databases">
        <title>Bird 10,000 Genomes (B10K) Project - Family phase.</title>
        <authorList>
            <person name="Zhang G."/>
        </authorList>
    </citation>
    <scope>NUCLEOTIDE SEQUENCE [LARGE SCALE GENOMIC DNA]</scope>
    <source>
        <strain evidence="2">B10K-DU-007-40</strain>
        <tissue evidence="2">Mixed tissue sample</tissue>
    </source>
</reference>
<dbReference type="InterPro" id="IPR036420">
    <property type="entry name" value="BRCT_dom_sf"/>
</dbReference>
<dbReference type="CDD" id="cd17736">
    <property type="entry name" value="BRCT_microcephalin_rpt2"/>
    <property type="match status" value="1"/>
</dbReference>
<dbReference type="InterPro" id="IPR022047">
    <property type="entry name" value="Microcephalin-like"/>
</dbReference>
<protein>
    <submittedName>
        <fullName evidence="2">MCPH1 protein</fullName>
    </submittedName>
</protein>
<name>A0A7L0EF42_TROML</name>
<dbReference type="AlphaFoldDB" id="A0A7L0EF42"/>
<dbReference type="OrthoDB" id="2384350at2759"/>
<organism evidence="2 3">
    <name type="scientific">Trogon melanurus</name>
    <name type="common">Black-tailed trogon</name>
    <dbReference type="NCBI Taxonomy" id="56311"/>
    <lineage>
        <taxon>Eukaryota</taxon>
        <taxon>Metazoa</taxon>
        <taxon>Chordata</taxon>
        <taxon>Craniata</taxon>
        <taxon>Vertebrata</taxon>
        <taxon>Euteleostomi</taxon>
        <taxon>Archelosauria</taxon>
        <taxon>Archosauria</taxon>
        <taxon>Dinosauria</taxon>
        <taxon>Saurischia</taxon>
        <taxon>Theropoda</taxon>
        <taxon>Coelurosauria</taxon>
        <taxon>Aves</taxon>
        <taxon>Neognathae</taxon>
        <taxon>Neoaves</taxon>
        <taxon>Telluraves</taxon>
        <taxon>Coraciimorphae</taxon>
        <taxon>Trogoniformes</taxon>
        <taxon>Trogonidae</taxon>
        <taxon>Trogon</taxon>
    </lineage>
</organism>
<dbReference type="PROSITE" id="PS50172">
    <property type="entry name" value="BRCT"/>
    <property type="match status" value="2"/>
</dbReference>
<dbReference type="PANTHER" id="PTHR14625:SF3">
    <property type="entry name" value="MICROCEPHALIN"/>
    <property type="match status" value="1"/>
</dbReference>
<dbReference type="InterPro" id="IPR001357">
    <property type="entry name" value="BRCT_dom"/>
</dbReference>
<dbReference type="PANTHER" id="PTHR14625">
    <property type="entry name" value="MICROCEPHALIN"/>
    <property type="match status" value="1"/>
</dbReference>
<dbReference type="CDD" id="cd17716">
    <property type="entry name" value="BRCT_microcephalin_rpt1"/>
    <property type="match status" value="1"/>
</dbReference>
<evidence type="ECO:0000313" key="3">
    <source>
        <dbReference type="Proteomes" id="UP000550660"/>
    </source>
</evidence>
<feature type="non-terminal residue" evidence="2">
    <location>
        <position position="1"/>
    </location>
</feature>
<dbReference type="Gene3D" id="3.40.50.10190">
    <property type="entry name" value="BRCT domain"/>
    <property type="match status" value="3"/>
</dbReference>
<gene>
    <name evidence="2" type="primary">Mcph1</name>
    <name evidence="2" type="ORF">TROMEL_R02752</name>
</gene>
<comment type="caution">
    <text evidence="2">The sequence shown here is derived from an EMBL/GenBank/DDBJ whole genome shotgun (WGS) entry which is preliminary data.</text>
</comment>
<dbReference type="EMBL" id="VXAG01000843">
    <property type="protein sequence ID" value="NXJ81729.1"/>
    <property type="molecule type" value="Genomic_DNA"/>
</dbReference>
<sequence>ISTFVEVWSSNGTENYSKTFEQQLLAMGAKVSKTLNKHVTHVVFKDGRLATWRKAQKMGVKIVSVLWVEKCRETGVHVDESLFPAICADEGLPLVIKKHKCMQPKDFVEKTPENDRKLQRRLHQMAKELAVQKVAVNAETNVPVLLFEDNGSLVYSPVNKMKEQCSAMERRVKEMKEKRENLSPTASQLCQIPPSSSPGDCPLSAGVLTNLEDALLPGEQMEDCLNSSYECIWGADELERRKTEVVKHACDTWADIDVSMSASVNSLSHSCQRQSLTPKDENEVSECHVTDGSCKVFNEQKNKHNGGLRNARRLQKPTRTLVMTSMSSENQNTVIQVVNKLGDFLFSDDVCETTSHVVTGSPRRTLNVLLGIARGCWIVSYEWVLWSWELGHWISEEPYELSSNFPAAPICRIQRHLSIGKYQQNLFSSQPVMFVSPTSQPPCKKLTELIQLSGGKICKALRQAKICIGKKPGNKYQDIKCLSEKWVLGKMLNFNSYKVLRDMY</sequence>
<feature type="non-terminal residue" evidence="2">
    <location>
        <position position="504"/>
    </location>
</feature>
<dbReference type="Proteomes" id="UP000550660">
    <property type="component" value="Unassembled WGS sequence"/>
</dbReference>
<feature type="domain" description="BRCT" evidence="1">
    <location>
        <begin position="321"/>
        <end position="401"/>
    </location>
</feature>
<feature type="domain" description="BRCT" evidence="1">
    <location>
        <begin position="1"/>
        <end position="85"/>
    </location>
</feature>
<accession>A0A7L0EF42</accession>
<dbReference type="CDD" id="cd17751">
    <property type="entry name" value="BRCT_microcephalin_rpt3"/>
    <property type="match status" value="1"/>
</dbReference>
<keyword evidence="3" id="KW-1185">Reference proteome</keyword>
<dbReference type="Pfam" id="PF12738">
    <property type="entry name" value="PTCB-BRCT"/>
    <property type="match status" value="1"/>
</dbReference>
<evidence type="ECO:0000313" key="2">
    <source>
        <dbReference type="EMBL" id="NXJ81729.1"/>
    </source>
</evidence>
<dbReference type="SUPFAM" id="SSF52113">
    <property type="entry name" value="BRCT domain"/>
    <property type="match status" value="3"/>
</dbReference>
<proteinExistence type="predicted"/>
<evidence type="ECO:0000259" key="1">
    <source>
        <dbReference type="PROSITE" id="PS50172"/>
    </source>
</evidence>
<dbReference type="SMART" id="SM00292">
    <property type="entry name" value="BRCT"/>
    <property type="match status" value="3"/>
</dbReference>